<dbReference type="InterPro" id="IPR003439">
    <property type="entry name" value="ABC_transporter-like_ATP-bd"/>
</dbReference>
<evidence type="ECO:0000256" key="9">
    <source>
        <dbReference type="SAM" id="Phobius"/>
    </source>
</evidence>
<evidence type="ECO:0000256" key="4">
    <source>
        <dbReference type="ARBA" id="ARBA00022692"/>
    </source>
</evidence>
<keyword evidence="2" id="KW-0813">Transport</keyword>
<organism evidence="11 12">
    <name type="scientific">Martelella mangrovi</name>
    <dbReference type="NCBI Taxonomy" id="1397477"/>
    <lineage>
        <taxon>Bacteria</taxon>
        <taxon>Pseudomonadati</taxon>
        <taxon>Pseudomonadota</taxon>
        <taxon>Alphaproteobacteria</taxon>
        <taxon>Hyphomicrobiales</taxon>
        <taxon>Aurantimonadaceae</taxon>
        <taxon>Martelella</taxon>
    </lineage>
</organism>
<comment type="subcellular location">
    <subcellularLocation>
        <location evidence="1">Cell membrane</location>
        <topology evidence="1">Multi-pass membrane protein</topology>
    </subcellularLocation>
</comment>
<gene>
    <name evidence="11" type="ORF">ABID12_004043</name>
</gene>
<evidence type="ECO:0000256" key="3">
    <source>
        <dbReference type="ARBA" id="ARBA00022475"/>
    </source>
</evidence>
<dbReference type="PROSITE" id="PS50893">
    <property type="entry name" value="ABC_TRANSPORTER_2"/>
    <property type="match status" value="1"/>
</dbReference>
<dbReference type="InterPro" id="IPR051120">
    <property type="entry name" value="ABC_AA/LPS_Transport"/>
</dbReference>
<feature type="domain" description="ABC transporter" evidence="10">
    <location>
        <begin position="370"/>
        <end position="601"/>
    </location>
</feature>
<dbReference type="Proteomes" id="UP001549164">
    <property type="component" value="Unassembled WGS sequence"/>
</dbReference>
<feature type="transmembrane region" description="Helical" evidence="9">
    <location>
        <begin position="227"/>
        <end position="250"/>
    </location>
</feature>
<name>A0ABV2IGN1_9HYPH</name>
<dbReference type="PANTHER" id="PTHR45772:SF8">
    <property type="entry name" value="HIGH-AFFINITY BRANCHED-CHAIN AMINO ACID TRANSPORT ATP-BINDING PROTEIN"/>
    <property type="match status" value="1"/>
</dbReference>
<proteinExistence type="predicted"/>
<feature type="transmembrane region" description="Helical" evidence="9">
    <location>
        <begin position="304"/>
        <end position="330"/>
    </location>
</feature>
<protein>
    <submittedName>
        <fullName evidence="11">Branched-chain amino acid transport system permease protein</fullName>
    </submittedName>
</protein>
<dbReference type="Pfam" id="PF02653">
    <property type="entry name" value="BPD_transp_2"/>
    <property type="match status" value="1"/>
</dbReference>
<keyword evidence="5" id="KW-0547">Nucleotide-binding</keyword>
<evidence type="ECO:0000313" key="12">
    <source>
        <dbReference type="Proteomes" id="UP001549164"/>
    </source>
</evidence>
<feature type="transmembrane region" description="Helical" evidence="9">
    <location>
        <begin position="128"/>
        <end position="152"/>
    </location>
</feature>
<reference evidence="11 12" key="1">
    <citation type="submission" date="2024-06" db="EMBL/GenBank/DDBJ databases">
        <title>Genomic Encyclopedia of Type Strains, Phase IV (KMG-IV): sequencing the most valuable type-strain genomes for metagenomic binning, comparative biology and taxonomic classification.</title>
        <authorList>
            <person name="Goeker M."/>
        </authorList>
    </citation>
    <scope>NUCLEOTIDE SEQUENCE [LARGE SCALE GENOMIC DNA]</scope>
    <source>
        <strain evidence="11 12">DSM 28102</strain>
    </source>
</reference>
<evidence type="ECO:0000256" key="8">
    <source>
        <dbReference type="ARBA" id="ARBA00023136"/>
    </source>
</evidence>
<dbReference type="RefSeq" id="WP_354435838.1">
    <property type="nucleotide sequence ID" value="NZ_JBEPLY010000020.1"/>
</dbReference>
<dbReference type="InterPro" id="IPR027417">
    <property type="entry name" value="P-loop_NTPase"/>
</dbReference>
<feature type="transmembrane region" description="Helical" evidence="9">
    <location>
        <begin position="67"/>
        <end position="84"/>
    </location>
</feature>
<dbReference type="InterPro" id="IPR001851">
    <property type="entry name" value="ABC_transp_permease"/>
</dbReference>
<accession>A0ABV2IGN1</accession>
<comment type="caution">
    <text evidence="11">The sequence shown here is derived from an EMBL/GenBank/DDBJ whole genome shotgun (WGS) entry which is preliminary data.</text>
</comment>
<sequence>MSFSQTLYARAGTVFPLVATALTLAAGSIIDPYLAYVATSWVIFGLLSLSLDIVWGRGGFLSLAQTAFYGLGGYFGSLVAVNLADMTGHSILWSLPAGALFGALVAAALGWIIFYARMGPLQATILSYTFTLLLWSVSQSFKLTIGSAVIGGDNGMSNIPGFVPGFGKGAEALGPQAGFMFVVVVSALAYFATRKLMTGTFGKVIDGIRLDIQKTELLGYDVRRYQVLNFAWSGGLAGLAGALFAGWANYLNPSIFSVQEALLVPIYVLVGGLGTLAGPFVGAFLIGGLSFWLGGGAVGGQTTLILGIVLILLVLFLKNGVLGAIGQLWASRLPDPNEAVRNAGAVAIDTGELEQILTEAERQAGPAKPLKTEKLFKRFGGVIPVNNVSLAFAPGQPFSLIGPNGAGKSSFLKTCVGVYAPEGGSVIIGDDDITRAPIFRRVHAGMGVKNQKPQVFADLSTRENLRIAAYARVRSREQASAIAAKVIAMLGLEAQSGVMASVLSHGQQQWLDIGMVLCLAPRVVLLDEPAAGMTNEETRELSGLVRTLSKFTTVIVVEHDMEFVRTLEGHVTVLHQGEFFAEGDIDTLRGDDRVLDIYLGRREHV</sequence>
<dbReference type="Pfam" id="PF00005">
    <property type="entry name" value="ABC_tran"/>
    <property type="match status" value="1"/>
</dbReference>
<dbReference type="SMART" id="SM00382">
    <property type="entry name" value="AAA"/>
    <property type="match status" value="1"/>
</dbReference>
<dbReference type="InterPro" id="IPR043428">
    <property type="entry name" value="LivM-like"/>
</dbReference>
<evidence type="ECO:0000256" key="1">
    <source>
        <dbReference type="ARBA" id="ARBA00004651"/>
    </source>
</evidence>
<feature type="transmembrane region" description="Helical" evidence="9">
    <location>
        <begin position="262"/>
        <end position="292"/>
    </location>
</feature>
<dbReference type="CDD" id="cd06581">
    <property type="entry name" value="TM_PBP1_LivM_like"/>
    <property type="match status" value="1"/>
</dbReference>
<keyword evidence="3" id="KW-1003">Cell membrane</keyword>
<dbReference type="Gene3D" id="3.40.50.300">
    <property type="entry name" value="P-loop containing nucleotide triphosphate hydrolases"/>
    <property type="match status" value="1"/>
</dbReference>
<feature type="transmembrane region" description="Helical" evidence="9">
    <location>
        <begin position="90"/>
        <end position="116"/>
    </location>
</feature>
<evidence type="ECO:0000259" key="10">
    <source>
        <dbReference type="PROSITE" id="PS50893"/>
    </source>
</evidence>
<feature type="transmembrane region" description="Helical" evidence="9">
    <location>
        <begin position="7"/>
        <end position="27"/>
    </location>
</feature>
<dbReference type="SUPFAM" id="SSF52540">
    <property type="entry name" value="P-loop containing nucleoside triphosphate hydrolases"/>
    <property type="match status" value="1"/>
</dbReference>
<dbReference type="PANTHER" id="PTHR45772">
    <property type="entry name" value="CONSERVED COMPONENT OF ABC TRANSPORTER FOR NATURAL AMINO ACIDS-RELATED"/>
    <property type="match status" value="1"/>
</dbReference>
<feature type="transmembrane region" description="Helical" evidence="9">
    <location>
        <begin position="172"/>
        <end position="193"/>
    </location>
</feature>
<keyword evidence="8 9" id="KW-0472">Membrane</keyword>
<keyword evidence="7 9" id="KW-1133">Transmembrane helix</keyword>
<dbReference type="EMBL" id="JBEPLY010000020">
    <property type="protein sequence ID" value="MET3602076.1"/>
    <property type="molecule type" value="Genomic_DNA"/>
</dbReference>
<evidence type="ECO:0000256" key="7">
    <source>
        <dbReference type="ARBA" id="ARBA00022989"/>
    </source>
</evidence>
<evidence type="ECO:0000256" key="5">
    <source>
        <dbReference type="ARBA" id="ARBA00022741"/>
    </source>
</evidence>
<keyword evidence="12" id="KW-1185">Reference proteome</keyword>
<evidence type="ECO:0000256" key="6">
    <source>
        <dbReference type="ARBA" id="ARBA00022840"/>
    </source>
</evidence>
<feature type="transmembrane region" description="Helical" evidence="9">
    <location>
        <begin position="33"/>
        <end position="55"/>
    </location>
</feature>
<keyword evidence="4 9" id="KW-0812">Transmembrane</keyword>
<evidence type="ECO:0000256" key="2">
    <source>
        <dbReference type="ARBA" id="ARBA00022448"/>
    </source>
</evidence>
<evidence type="ECO:0000313" key="11">
    <source>
        <dbReference type="EMBL" id="MET3602076.1"/>
    </source>
</evidence>
<dbReference type="InterPro" id="IPR003593">
    <property type="entry name" value="AAA+_ATPase"/>
</dbReference>
<keyword evidence="6" id="KW-0067">ATP-binding</keyword>